<gene>
    <name evidence="2" type="ORF">UBAL3_79520037</name>
</gene>
<dbReference type="SUPFAM" id="SSF54862">
    <property type="entry name" value="4Fe-4S ferredoxins"/>
    <property type="match status" value="1"/>
</dbReference>
<protein>
    <submittedName>
        <fullName evidence="2">Probable pyruvate:ferredoxin oxidoreductase epsilon subunit</fullName>
    </submittedName>
</protein>
<dbReference type="Gene3D" id="3.30.70.20">
    <property type="match status" value="1"/>
</dbReference>
<dbReference type="EMBL" id="GG693865">
    <property type="protein sequence ID" value="EES53316.1"/>
    <property type="molecule type" value="Genomic_DNA"/>
</dbReference>
<evidence type="ECO:0000259" key="1">
    <source>
        <dbReference type="PROSITE" id="PS51379"/>
    </source>
</evidence>
<evidence type="ECO:0000313" key="2">
    <source>
        <dbReference type="EMBL" id="EES53316.1"/>
    </source>
</evidence>
<dbReference type="InterPro" id="IPR017896">
    <property type="entry name" value="4Fe4S_Fe-S-bd"/>
</dbReference>
<name>C6HVL9_9BACT</name>
<dbReference type="AlphaFoldDB" id="C6HVL9"/>
<reference evidence="2 3" key="1">
    <citation type="journal article" date="2009" name="Appl. Environ. Microbiol.">
        <title>Community genomic and proteomic analyses of chemoautotrophic iron-oxidizing "Leptospirillum rubarum" (Group II) and "Leptospirillum ferrodiazotrophum" (Group III) bacteria in acid mine drainage biofilms.</title>
        <authorList>
            <person name="Goltsman D.S."/>
            <person name="Denef V.J."/>
            <person name="Singer S.W."/>
            <person name="VerBerkmoes N.C."/>
            <person name="Lefsrud M."/>
            <person name="Mueller R.S."/>
            <person name="Dick G.J."/>
            <person name="Sun C.L."/>
            <person name="Wheeler K.E."/>
            <person name="Zemla A."/>
            <person name="Baker B.J."/>
            <person name="Hauser L."/>
            <person name="Land M."/>
            <person name="Shah M.B."/>
            <person name="Thelen M.P."/>
            <person name="Hettich R.L."/>
            <person name="Banfield J.F."/>
        </authorList>
    </citation>
    <scope>NUCLEOTIDE SEQUENCE [LARGE SCALE GENOMIC DNA]</scope>
</reference>
<dbReference type="PROSITE" id="PS51379">
    <property type="entry name" value="4FE4S_FER_2"/>
    <property type="match status" value="1"/>
</dbReference>
<feature type="domain" description="4Fe-4S ferredoxin-type" evidence="1">
    <location>
        <begin position="3"/>
        <end position="35"/>
    </location>
</feature>
<keyword evidence="2" id="KW-0670">Pyruvate</keyword>
<accession>C6HVL9</accession>
<evidence type="ECO:0000313" key="3">
    <source>
        <dbReference type="Proteomes" id="UP000009374"/>
    </source>
</evidence>
<keyword evidence="3" id="KW-1185">Reference proteome</keyword>
<dbReference type="Proteomes" id="UP000009374">
    <property type="component" value="Unassembled WGS sequence"/>
</dbReference>
<proteinExistence type="predicted"/>
<organism evidence="2 3">
    <name type="scientific">Leptospirillum ferrodiazotrophum</name>
    <dbReference type="NCBI Taxonomy" id="412449"/>
    <lineage>
        <taxon>Bacteria</taxon>
        <taxon>Pseudomonadati</taxon>
        <taxon>Nitrospirota</taxon>
        <taxon>Nitrospiria</taxon>
        <taxon>Nitrospirales</taxon>
        <taxon>Nitrospiraceae</taxon>
        <taxon>Leptospirillum</taxon>
    </lineage>
</organism>
<sequence>MYLVAHIDQAICSETACRLCTQYCPEANTILYDNAAKTAFVAVDRCKGCEICVGICDDLAKHHAIKMIMITDLKDTFELSKEGFRPESWTGKHP</sequence>